<organism evidence="1 2">
    <name type="scientific">Thauera linaloolentis (strain DSM 12138 / JCM 21573 / CCUG 41526 / CIP 105981 / IAM 15112 / NBRC 102519 / 47Lol)</name>
    <dbReference type="NCBI Taxonomy" id="1123367"/>
    <lineage>
        <taxon>Bacteria</taxon>
        <taxon>Pseudomonadati</taxon>
        <taxon>Pseudomonadota</taxon>
        <taxon>Betaproteobacteria</taxon>
        <taxon>Rhodocyclales</taxon>
        <taxon>Zoogloeaceae</taxon>
        <taxon>Thauera</taxon>
    </lineage>
</organism>
<comment type="caution">
    <text evidence="1">The sequence shown here is derived from an EMBL/GenBank/DDBJ whole genome shotgun (WGS) entry which is preliminary data.</text>
</comment>
<name>N6Z457_THAL4</name>
<dbReference type="OrthoDB" id="8532329at2"/>
<dbReference type="Proteomes" id="UP000013232">
    <property type="component" value="Unassembled WGS sequence"/>
</dbReference>
<evidence type="ECO:0000313" key="1">
    <source>
        <dbReference type="EMBL" id="ENO89218.1"/>
    </source>
</evidence>
<proteinExistence type="predicted"/>
<gene>
    <name evidence="1" type="ORF">C666_07145</name>
</gene>
<dbReference type="AlphaFoldDB" id="N6Z457"/>
<keyword evidence="2" id="KW-1185">Reference proteome</keyword>
<dbReference type="RefSeq" id="WP_004336100.1">
    <property type="nucleotide sequence ID" value="NZ_AMXE01000018.1"/>
</dbReference>
<accession>N6Z457</accession>
<evidence type="ECO:0000313" key="2">
    <source>
        <dbReference type="Proteomes" id="UP000013232"/>
    </source>
</evidence>
<reference evidence="1 2" key="1">
    <citation type="submission" date="2012-09" db="EMBL/GenBank/DDBJ databases">
        <title>Draft Genome Sequences of 6 Strains from Genus Thauera.</title>
        <authorList>
            <person name="Liu B."/>
            <person name="Shapleigh J.P."/>
            <person name="Frostegard A.H."/>
        </authorList>
    </citation>
    <scope>NUCLEOTIDE SEQUENCE [LARGE SCALE GENOMIC DNA]</scope>
    <source>
        <strain evidence="2">47Lol / DSM 12138</strain>
    </source>
</reference>
<sequence>MRRTHTRASGHGLIAALALAILLGAGGLLAHGGLDARFRAQAQARSISALSQAREALLGYAISYGESHDGQDYGYLPCPDAGNTGSTTLGACGARGLSAAGRLPWRTLALPELRDGWGECLWYAVAASVKHNPKATSLNWDSPGQFALQGDDGAALPAASPNGLAIAVILAPGPPLDGQHRNSGSSAPCAGTDSAANDFDAFVEAGTGLASGATLPVRQGSIGSPARNDLIAWLGVDDLYDALRRRSDFATYIDRIGEIAAQHLATRLADTVLLARHAHATPGGLLLTGGLPSAAELGVPAPAAAAHDNWRDQFHIALCSDGSACIGFIDSTRPHSESCRAVLLFGGERIRDGNGRQQRNTPADRADITQYLEGDNPQHFALGIPEFHGAPGFRISDPRRPATQDVVRCLN</sequence>
<dbReference type="EMBL" id="AMXE01000018">
    <property type="protein sequence ID" value="ENO89218.1"/>
    <property type="molecule type" value="Genomic_DNA"/>
</dbReference>
<dbReference type="STRING" id="1123367.GCA_000621305_02138"/>
<protein>
    <submittedName>
        <fullName evidence="1">Uncharacterized protein</fullName>
    </submittedName>
</protein>
<dbReference type="eggNOG" id="ENOG5031KU1">
    <property type="taxonomic scope" value="Bacteria"/>
</dbReference>